<dbReference type="PANTHER" id="PTHR33164">
    <property type="entry name" value="TRANSCRIPTIONAL REGULATOR, MARR FAMILY"/>
    <property type="match status" value="1"/>
</dbReference>
<dbReference type="InterPro" id="IPR036390">
    <property type="entry name" value="WH_DNA-bd_sf"/>
</dbReference>
<sequence>MKSKHSEAWLGLIGIVARVEADLGRMLQARHGLGLTEYRALEILSRAPDSELRMQDLAAHLGLNQSSVSRMVERLERAGLAIRDLCPDDKRGVYAVLTEAGRACLEAARPDYEQALGSALKKHGGEKLLPARGAG</sequence>
<protein>
    <submittedName>
        <fullName evidence="2">MarR family transcriptional regulator</fullName>
    </submittedName>
</protein>
<dbReference type="PROSITE" id="PS50995">
    <property type="entry name" value="HTH_MARR_2"/>
    <property type="match status" value="1"/>
</dbReference>
<accession>A0ABP3D5F3</accession>
<name>A0ABP3D5F3_9BURK</name>
<reference evidence="3" key="1">
    <citation type="journal article" date="2019" name="Int. J. Syst. Evol. Microbiol.">
        <title>The Global Catalogue of Microorganisms (GCM) 10K type strain sequencing project: providing services to taxonomists for standard genome sequencing and annotation.</title>
        <authorList>
            <consortium name="The Broad Institute Genomics Platform"/>
            <consortium name="The Broad Institute Genome Sequencing Center for Infectious Disease"/>
            <person name="Wu L."/>
            <person name="Ma J."/>
        </authorList>
    </citation>
    <scope>NUCLEOTIDE SEQUENCE [LARGE SCALE GENOMIC DNA]</scope>
    <source>
        <strain evidence="3">JCM 16240</strain>
    </source>
</reference>
<gene>
    <name evidence="2" type="ORF">GCM10009125_08210</name>
</gene>
<proteinExistence type="predicted"/>
<evidence type="ECO:0000313" key="3">
    <source>
        <dbReference type="Proteomes" id="UP001501176"/>
    </source>
</evidence>
<dbReference type="InterPro" id="IPR036388">
    <property type="entry name" value="WH-like_DNA-bd_sf"/>
</dbReference>
<keyword evidence="3" id="KW-1185">Reference proteome</keyword>
<dbReference type="SUPFAM" id="SSF46785">
    <property type="entry name" value="Winged helix' DNA-binding domain"/>
    <property type="match status" value="1"/>
</dbReference>
<dbReference type="PANTHER" id="PTHR33164:SF99">
    <property type="entry name" value="MARR FAMILY REGULATORY PROTEIN"/>
    <property type="match status" value="1"/>
</dbReference>
<dbReference type="Pfam" id="PF12802">
    <property type="entry name" value="MarR_2"/>
    <property type="match status" value="1"/>
</dbReference>
<dbReference type="RefSeq" id="WP_325125403.1">
    <property type="nucleotide sequence ID" value="NZ_BAAAFN010000006.1"/>
</dbReference>
<dbReference type="PRINTS" id="PR00598">
    <property type="entry name" value="HTHMARR"/>
</dbReference>
<dbReference type="InterPro" id="IPR000835">
    <property type="entry name" value="HTH_MarR-typ"/>
</dbReference>
<dbReference type="EMBL" id="BAAAFN010000006">
    <property type="protein sequence ID" value="GAA0221458.1"/>
    <property type="molecule type" value="Genomic_DNA"/>
</dbReference>
<dbReference type="SMART" id="SM00347">
    <property type="entry name" value="HTH_MARR"/>
    <property type="match status" value="1"/>
</dbReference>
<comment type="caution">
    <text evidence="2">The sequence shown here is derived from an EMBL/GenBank/DDBJ whole genome shotgun (WGS) entry which is preliminary data.</text>
</comment>
<feature type="domain" description="HTH marR-type" evidence="1">
    <location>
        <begin position="5"/>
        <end position="135"/>
    </location>
</feature>
<evidence type="ECO:0000313" key="2">
    <source>
        <dbReference type="EMBL" id="GAA0221458.1"/>
    </source>
</evidence>
<dbReference type="InterPro" id="IPR039422">
    <property type="entry name" value="MarR/SlyA-like"/>
</dbReference>
<dbReference type="Proteomes" id="UP001501176">
    <property type="component" value="Unassembled WGS sequence"/>
</dbReference>
<evidence type="ECO:0000259" key="1">
    <source>
        <dbReference type="PROSITE" id="PS50995"/>
    </source>
</evidence>
<dbReference type="Gene3D" id="1.10.10.10">
    <property type="entry name" value="Winged helix-like DNA-binding domain superfamily/Winged helix DNA-binding domain"/>
    <property type="match status" value="1"/>
</dbReference>
<organism evidence="2 3">
    <name type="scientific">Castellaniella daejeonensis</name>
    <dbReference type="NCBI Taxonomy" id="659013"/>
    <lineage>
        <taxon>Bacteria</taxon>
        <taxon>Pseudomonadati</taxon>
        <taxon>Pseudomonadota</taxon>
        <taxon>Betaproteobacteria</taxon>
        <taxon>Burkholderiales</taxon>
        <taxon>Alcaligenaceae</taxon>
        <taxon>Castellaniella</taxon>
    </lineage>
</organism>